<sequence>MTTGEPTTTAAGRLARPRPVSWPVQVFRPFPDCDNVVFARTAARTDAFGPTSAAAGAPVVIGSAAGPSADDATPRARSELLERMQNILSARVEEQRADIVASFDELRRSGRLALDPLSWPEITDPGWRQSLMLWVRGFSLIEGDEVLVPASAVFLRHRPPPQCRGLLLAGSPGLAAHQDPISAVRHAALEILERDLLARAWYDGAERMVLPDTFVPEDLRRPISTLELRCTAFLIPGPEGSGCVAVALTDAEGGRQSFGARAVPTLDDESLVSAVGVAVYEALMVRWSMRTGAAAAALAALRGRADRAPLDPIQHSVHAYHHQNSLAVLLEGSTPYEPGWIEELDQPGPEVTSVLAEYGGDDVVAVPTTLDLPMNRDTVVMRVVAPAVRRLPADERTESALHPDAPPHPFG</sequence>
<reference evidence="2 3" key="1">
    <citation type="submission" date="2022-06" db="EMBL/GenBank/DDBJ databases">
        <title>Genomic Encyclopedia of Type Strains, Phase I: the one thousand microbial genomes (KMG-I) project.</title>
        <authorList>
            <person name="Kyrpides N."/>
        </authorList>
    </citation>
    <scope>NUCLEOTIDE SEQUENCE [LARGE SCALE GENOMIC DNA]</scope>
    <source>
        <strain evidence="2 3">DSM 43889</strain>
    </source>
</reference>
<evidence type="ECO:0000259" key="1">
    <source>
        <dbReference type="PROSITE" id="PS51664"/>
    </source>
</evidence>
<comment type="caution">
    <text evidence="2">The sequence shown here is derived from an EMBL/GenBank/DDBJ whole genome shotgun (WGS) entry which is preliminary data.</text>
</comment>
<feature type="domain" description="YcaO" evidence="1">
    <location>
        <begin position="64"/>
        <end position="411"/>
    </location>
</feature>
<dbReference type="Proteomes" id="UP000791080">
    <property type="component" value="Unassembled WGS sequence"/>
</dbReference>
<dbReference type="Gene3D" id="3.30.1330.230">
    <property type="match status" value="1"/>
</dbReference>
<dbReference type="GO" id="GO:0005840">
    <property type="term" value="C:ribosome"/>
    <property type="evidence" value="ECO:0007669"/>
    <property type="project" value="UniProtKB-KW"/>
</dbReference>
<keyword evidence="3" id="KW-1185">Reference proteome</keyword>
<keyword evidence="2" id="KW-0687">Ribonucleoprotein</keyword>
<gene>
    <name evidence="2" type="ORF">G443_000637</name>
</gene>
<name>A0ABT1JCZ4_ACTCY</name>
<dbReference type="PROSITE" id="PS51664">
    <property type="entry name" value="YCAO"/>
    <property type="match status" value="1"/>
</dbReference>
<dbReference type="EMBL" id="AUBJ02000001">
    <property type="protein sequence ID" value="MCP2330367.1"/>
    <property type="molecule type" value="Genomic_DNA"/>
</dbReference>
<dbReference type="RefSeq" id="WP_026418100.1">
    <property type="nucleotide sequence ID" value="NZ_AUBJ02000001.1"/>
</dbReference>
<protein>
    <submittedName>
        <fullName evidence="2">Ribosomal protein S12 methylthiotransferase accessory factor</fullName>
    </submittedName>
</protein>
<organism evidence="2 3">
    <name type="scientific">Actinoalloteichus caeruleus DSM 43889</name>
    <dbReference type="NCBI Taxonomy" id="1120930"/>
    <lineage>
        <taxon>Bacteria</taxon>
        <taxon>Bacillati</taxon>
        <taxon>Actinomycetota</taxon>
        <taxon>Actinomycetes</taxon>
        <taxon>Pseudonocardiales</taxon>
        <taxon>Pseudonocardiaceae</taxon>
        <taxon>Actinoalloteichus</taxon>
        <taxon>Actinoalloteichus cyanogriseus</taxon>
    </lineage>
</organism>
<evidence type="ECO:0000313" key="3">
    <source>
        <dbReference type="Proteomes" id="UP000791080"/>
    </source>
</evidence>
<keyword evidence="2" id="KW-0689">Ribosomal protein</keyword>
<proteinExistence type="predicted"/>
<dbReference type="InterPro" id="IPR003776">
    <property type="entry name" value="YcaO-like_dom"/>
</dbReference>
<evidence type="ECO:0000313" key="2">
    <source>
        <dbReference type="EMBL" id="MCP2330367.1"/>
    </source>
</evidence>
<dbReference type="Pfam" id="PF02624">
    <property type="entry name" value="YcaO"/>
    <property type="match status" value="1"/>
</dbReference>
<accession>A0ABT1JCZ4</accession>